<dbReference type="InParanoid" id="A0A6J2Y815"/>
<organism evidence="2 3">
    <name type="scientific">Sitophilus oryzae</name>
    <name type="common">Rice weevil</name>
    <name type="synonym">Curculio oryzae</name>
    <dbReference type="NCBI Taxonomy" id="7048"/>
    <lineage>
        <taxon>Eukaryota</taxon>
        <taxon>Metazoa</taxon>
        <taxon>Ecdysozoa</taxon>
        <taxon>Arthropoda</taxon>
        <taxon>Hexapoda</taxon>
        <taxon>Insecta</taxon>
        <taxon>Pterygota</taxon>
        <taxon>Neoptera</taxon>
        <taxon>Endopterygota</taxon>
        <taxon>Coleoptera</taxon>
        <taxon>Polyphaga</taxon>
        <taxon>Cucujiformia</taxon>
        <taxon>Curculionidae</taxon>
        <taxon>Dryophthorinae</taxon>
        <taxon>Sitophilus</taxon>
    </lineage>
</organism>
<evidence type="ECO:0000313" key="3">
    <source>
        <dbReference type="RefSeq" id="XP_030759968.1"/>
    </source>
</evidence>
<feature type="transmembrane region" description="Helical" evidence="1">
    <location>
        <begin position="66"/>
        <end position="87"/>
    </location>
</feature>
<feature type="transmembrane region" description="Helical" evidence="1">
    <location>
        <begin position="5"/>
        <end position="25"/>
    </location>
</feature>
<proteinExistence type="predicted"/>
<dbReference type="GeneID" id="115885259"/>
<keyword evidence="1" id="KW-0812">Transmembrane</keyword>
<dbReference type="RefSeq" id="XP_030759968.1">
    <property type="nucleotide sequence ID" value="XM_030904108.1"/>
</dbReference>
<name>A0A6J2Y815_SITOR</name>
<protein>
    <submittedName>
        <fullName evidence="3">Uncharacterized protein LOC115885259</fullName>
    </submittedName>
</protein>
<dbReference type="OrthoDB" id="10549063at2759"/>
<gene>
    <name evidence="3" type="primary">LOC115885259</name>
</gene>
<feature type="transmembrane region" description="Helical" evidence="1">
    <location>
        <begin position="99"/>
        <end position="120"/>
    </location>
</feature>
<keyword evidence="1" id="KW-1133">Transmembrane helix</keyword>
<feature type="transmembrane region" description="Helical" evidence="1">
    <location>
        <begin position="40"/>
        <end position="59"/>
    </location>
</feature>
<evidence type="ECO:0000256" key="1">
    <source>
        <dbReference type="SAM" id="Phobius"/>
    </source>
</evidence>
<dbReference type="AlphaFoldDB" id="A0A6J2Y815"/>
<keyword evidence="1" id="KW-0472">Membrane</keyword>
<sequence length="157" mass="19132">MEYDLVHIIGFIHLIYAIYGFYITITDIAADEYPVSIDEIYYTIFHFTTHIILVFCLQLGNSKKKYIYFLPWLTVFLFIFTIMTYLWMNSLYESVNRSLEIFISNIAFLGVCWSSWIIVFRKFHLLRKRSRLQWREKRENFEWGIMKGRCVNIYRTI</sequence>
<keyword evidence="2" id="KW-1185">Reference proteome</keyword>
<accession>A0A6J2Y815</accession>
<dbReference type="KEGG" id="soy:115885259"/>
<dbReference type="Proteomes" id="UP000504635">
    <property type="component" value="Unplaced"/>
</dbReference>
<evidence type="ECO:0000313" key="2">
    <source>
        <dbReference type="Proteomes" id="UP000504635"/>
    </source>
</evidence>
<reference evidence="3" key="1">
    <citation type="submission" date="2025-08" db="UniProtKB">
        <authorList>
            <consortium name="RefSeq"/>
        </authorList>
    </citation>
    <scope>IDENTIFICATION</scope>
    <source>
        <tissue evidence="3">Gonads</tissue>
    </source>
</reference>